<dbReference type="PANTHER" id="PTHR12991:SF10">
    <property type="entry name" value="GATOR COMPLEX PROTEIN NPRL2"/>
    <property type="match status" value="1"/>
</dbReference>
<evidence type="ECO:0000256" key="1">
    <source>
        <dbReference type="ARBA" id="ARBA00008433"/>
    </source>
</evidence>
<proteinExistence type="inferred from homology"/>
<dbReference type="AlphaFoldDB" id="A0A1Y2CV73"/>
<comment type="caution">
    <text evidence="2">The sequence shown here is derived from an EMBL/GenBank/DDBJ whole genome shotgun (WGS) entry which is preliminary data.</text>
</comment>
<dbReference type="GO" id="GO:0010508">
    <property type="term" value="P:positive regulation of autophagy"/>
    <property type="evidence" value="ECO:0007669"/>
    <property type="project" value="TreeGrafter"/>
</dbReference>
<sequence length="374" mass="42888">MRFAPIKAIFYSEFHPIQGPVVVYSVPEGSVVSGRPNETHKDDIVIFEHVSEYVIPKPALCNRLVSLTATSSRTIIGHPVSIEDAKYERNAFLFNLVFVFDSNDKTQPYEQVVRKMSRILRSLELESGLLSNKDTKPKVFSIMDQLLQDLNTYSNAESISVEFASPINLKLFQSRAPPATVHDWQVPVQVYHLARIVDRLWDMTILRVIPFINGALSVKRISEIADVELGLVRLSIQHLLYYGCVKLVDIFQYSNIYTLKSNNMLTLLENEDLQYEMLAFVRKDEHNISTLFTLLSSLKPGLTVKEWCEEHDVRSLNIDIRRLFVFGVLNNFLYRVHKYPVTSSTTVGSPTSMDLKKLSRFLDGKHHFDGLYCH</sequence>
<name>A0A1Y2CV73_9FUNG</name>
<dbReference type="OrthoDB" id="338854at2759"/>
<dbReference type="Pfam" id="PF06218">
    <property type="entry name" value="NPR2"/>
    <property type="match status" value="1"/>
</dbReference>
<dbReference type="GO" id="GO:1990130">
    <property type="term" value="C:GATOR1 complex"/>
    <property type="evidence" value="ECO:0007669"/>
    <property type="project" value="EnsemblFungi"/>
</dbReference>
<dbReference type="GO" id="GO:1904262">
    <property type="term" value="P:negative regulation of TORC1 signaling"/>
    <property type="evidence" value="ECO:0007669"/>
    <property type="project" value="EnsemblFungi"/>
</dbReference>
<evidence type="ECO:0000313" key="2">
    <source>
        <dbReference type="EMBL" id="ORY50867.1"/>
    </source>
</evidence>
<accession>A0A1Y2CV73</accession>
<dbReference type="InterPro" id="IPR009348">
    <property type="entry name" value="NPR2-like"/>
</dbReference>
<dbReference type="STRING" id="329046.A0A1Y2CV73"/>
<comment type="similarity">
    <text evidence="1">Belongs to the NPR2 family.</text>
</comment>
<dbReference type="EMBL" id="MCGO01000006">
    <property type="protein sequence ID" value="ORY50867.1"/>
    <property type="molecule type" value="Genomic_DNA"/>
</dbReference>
<protein>
    <submittedName>
        <fullName evidence="2">Nitrogen permease regulator 2</fullName>
    </submittedName>
</protein>
<dbReference type="GO" id="GO:0005774">
    <property type="term" value="C:vacuolar membrane"/>
    <property type="evidence" value="ECO:0007669"/>
    <property type="project" value="TreeGrafter"/>
</dbReference>
<dbReference type="PANTHER" id="PTHR12991">
    <property type="entry name" value="NITROGEN PERMEASE REGULATOR 2/TUMOR SUPPRESSOR CANDIDATE 4"/>
    <property type="match status" value="1"/>
</dbReference>
<dbReference type="Proteomes" id="UP000193642">
    <property type="component" value="Unassembled WGS sequence"/>
</dbReference>
<dbReference type="GO" id="GO:0005096">
    <property type="term" value="F:GTPase activator activity"/>
    <property type="evidence" value="ECO:0007669"/>
    <property type="project" value="EnsemblFungi"/>
</dbReference>
<keyword evidence="3" id="KW-1185">Reference proteome</keyword>
<evidence type="ECO:0000313" key="3">
    <source>
        <dbReference type="Proteomes" id="UP000193642"/>
    </source>
</evidence>
<gene>
    <name evidence="2" type="ORF">BCR33DRAFT_656299</name>
</gene>
<organism evidence="2 3">
    <name type="scientific">Rhizoclosmatium globosum</name>
    <dbReference type="NCBI Taxonomy" id="329046"/>
    <lineage>
        <taxon>Eukaryota</taxon>
        <taxon>Fungi</taxon>
        <taxon>Fungi incertae sedis</taxon>
        <taxon>Chytridiomycota</taxon>
        <taxon>Chytridiomycota incertae sedis</taxon>
        <taxon>Chytridiomycetes</taxon>
        <taxon>Chytridiales</taxon>
        <taxon>Chytriomycetaceae</taxon>
        <taxon>Rhizoclosmatium</taxon>
    </lineage>
</organism>
<reference evidence="2 3" key="1">
    <citation type="submission" date="2016-07" db="EMBL/GenBank/DDBJ databases">
        <title>Pervasive Adenine N6-methylation of Active Genes in Fungi.</title>
        <authorList>
            <consortium name="DOE Joint Genome Institute"/>
            <person name="Mondo S.J."/>
            <person name="Dannebaum R.O."/>
            <person name="Kuo R.C."/>
            <person name="Labutti K."/>
            <person name="Haridas S."/>
            <person name="Kuo A."/>
            <person name="Salamov A."/>
            <person name="Ahrendt S.R."/>
            <person name="Lipzen A."/>
            <person name="Sullivan W."/>
            <person name="Andreopoulos W.B."/>
            <person name="Clum A."/>
            <person name="Lindquist E."/>
            <person name="Daum C."/>
            <person name="Ramamoorthy G.K."/>
            <person name="Gryganskyi A."/>
            <person name="Culley D."/>
            <person name="Magnuson J.K."/>
            <person name="James T.Y."/>
            <person name="O'Malley M.A."/>
            <person name="Stajich J.E."/>
            <person name="Spatafora J.W."/>
            <person name="Visel A."/>
            <person name="Grigoriev I.V."/>
        </authorList>
    </citation>
    <scope>NUCLEOTIDE SEQUENCE [LARGE SCALE GENOMIC DNA]</scope>
    <source>
        <strain evidence="2 3">JEL800</strain>
    </source>
</reference>